<keyword evidence="4" id="KW-1185">Reference proteome</keyword>
<evidence type="ECO:0000313" key="3">
    <source>
        <dbReference type="EMBL" id="AQS40471.1"/>
    </source>
</evidence>
<dbReference type="SUPFAM" id="SSF53850">
    <property type="entry name" value="Periplasmic binding protein-like II"/>
    <property type="match status" value="1"/>
</dbReference>
<dbReference type="AlphaFoldDB" id="A0A1S6HY80"/>
<dbReference type="OrthoDB" id="5453932at2"/>
<dbReference type="EMBL" id="CP014782">
    <property type="protein sequence ID" value="AQS40471.1"/>
    <property type="molecule type" value="Genomic_DNA"/>
</dbReference>
<dbReference type="RefSeq" id="WP_077755255.1">
    <property type="nucleotide sequence ID" value="NZ_CP014782.1"/>
</dbReference>
<organism evidence="3 4">
    <name type="scientific">Shewanella psychrophila</name>
    <dbReference type="NCBI Taxonomy" id="225848"/>
    <lineage>
        <taxon>Bacteria</taxon>
        <taxon>Pseudomonadati</taxon>
        <taxon>Pseudomonadota</taxon>
        <taxon>Gammaproteobacteria</taxon>
        <taxon>Alteromonadales</taxon>
        <taxon>Shewanellaceae</taxon>
        <taxon>Shewanella</taxon>
    </lineage>
</organism>
<proteinExistence type="predicted"/>
<feature type="transmembrane region" description="Helical" evidence="1">
    <location>
        <begin position="6"/>
        <end position="28"/>
    </location>
</feature>
<keyword evidence="1" id="KW-0472">Membrane</keyword>
<dbReference type="PANTHER" id="PTHR38834:SF3">
    <property type="entry name" value="SOLUTE-BINDING PROTEIN FAMILY 3_N-TERMINAL DOMAIN-CONTAINING PROTEIN"/>
    <property type="match status" value="1"/>
</dbReference>
<gene>
    <name evidence="3" type="ORF">Sps_05403</name>
</gene>
<keyword evidence="1" id="KW-0812">Transmembrane</keyword>
<evidence type="ECO:0000256" key="1">
    <source>
        <dbReference type="SAM" id="Phobius"/>
    </source>
</evidence>
<feature type="domain" description="Solute-binding protein family 3/N-terminal" evidence="2">
    <location>
        <begin position="48"/>
        <end position="243"/>
    </location>
</feature>
<evidence type="ECO:0000313" key="4">
    <source>
        <dbReference type="Proteomes" id="UP000189545"/>
    </source>
</evidence>
<evidence type="ECO:0000259" key="2">
    <source>
        <dbReference type="Pfam" id="PF00497"/>
    </source>
</evidence>
<dbReference type="PANTHER" id="PTHR38834">
    <property type="entry name" value="PERIPLASMIC SUBSTRATE BINDING PROTEIN FAMILY 3"/>
    <property type="match status" value="1"/>
</dbReference>
<dbReference type="Pfam" id="PF00497">
    <property type="entry name" value="SBP_bac_3"/>
    <property type="match status" value="1"/>
</dbReference>
<dbReference type="Gene3D" id="3.40.190.10">
    <property type="entry name" value="Periplasmic binding protein-like II"/>
    <property type="match status" value="2"/>
</dbReference>
<keyword evidence="1" id="KW-1133">Transmembrane helix</keyword>
<sequence>MNTQSIKLFLQTTITTAVLSIAIVFLVLKFSTSASANGINEGPLLIATQEWPPYQMLTDEGEKGHAIDALKCVLDKLNKEYRLIFLPWGRAQKGVETGKYHAFFSAAKNTTRDGYATFSTPFIQQDWDFYQLASSPRLRTEKHQFSDATFGSRPYSNTTHWLLENHYKVIHQSAKIEELISLLQQGKIEAMMDNRLLFKQALDKLGIPPEQFSLIPNKSLPLGIYFGHEFVKQHPQFLPKFNQHTQACQFTTQ</sequence>
<dbReference type="InterPro" id="IPR001638">
    <property type="entry name" value="Solute-binding_3/MltF_N"/>
</dbReference>
<accession>A0A1S6HY80</accession>
<reference evidence="3 4" key="1">
    <citation type="submission" date="2016-03" db="EMBL/GenBank/DDBJ databases">
        <title>Complete genome sequence of Shewanella psychrophila WP2, a deep sea bacterium isolated from west Pacific sediment.</title>
        <authorList>
            <person name="Xu G."/>
            <person name="Jian H."/>
        </authorList>
    </citation>
    <scope>NUCLEOTIDE SEQUENCE [LARGE SCALE GENOMIC DNA]</scope>
    <source>
        <strain evidence="3 4">WP2</strain>
    </source>
</reference>
<protein>
    <submittedName>
        <fullName evidence="3">Extracellular solute-binding protein, family 3</fullName>
    </submittedName>
</protein>
<dbReference type="Proteomes" id="UP000189545">
    <property type="component" value="Chromosome"/>
</dbReference>
<dbReference type="KEGG" id="spsw:Sps_05403"/>
<dbReference type="STRING" id="225848.Sps_05403"/>
<name>A0A1S6HY80_9GAMM</name>